<evidence type="ECO:0000313" key="2">
    <source>
        <dbReference type="Proteomes" id="UP001209878"/>
    </source>
</evidence>
<comment type="caution">
    <text evidence="1">The sequence shown here is derived from an EMBL/GenBank/DDBJ whole genome shotgun (WGS) entry which is preliminary data.</text>
</comment>
<keyword evidence="2" id="KW-1185">Reference proteome</keyword>
<protein>
    <submittedName>
        <fullName evidence="1">Uncharacterized protein</fullName>
    </submittedName>
</protein>
<gene>
    <name evidence="1" type="ORF">NP493_664g02050</name>
</gene>
<organism evidence="1 2">
    <name type="scientific">Ridgeia piscesae</name>
    <name type="common">Tubeworm</name>
    <dbReference type="NCBI Taxonomy" id="27915"/>
    <lineage>
        <taxon>Eukaryota</taxon>
        <taxon>Metazoa</taxon>
        <taxon>Spiralia</taxon>
        <taxon>Lophotrochozoa</taxon>
        <taxon>Annelida</taxon>
        <taxon>Polychaeta</taxon>
        <taxon>Sedentaria</taxon>
        <taxon>Canalipalpata</taxon>
        <taxon>Sabellida</taxon>
        <taxon>Siboglinidae</taxon>
        <taxon>Ridgeia</taxon>
    </lineage>
</organism>
<proteinExistence type="predicted"/>
<name>A0AAD9NR46_RIDPI</name>
<dbReference type="AlphaFoldDB" id="A0AAD9NR46"/>
<evidence type="ECO:0000313" key="1">
    <source>
        <dbReference type="EMBL" id="KAK2176409.1"/>
    </source>
</evidence>
<reference evidence="1" key="1">
    <citation type="journal article" date="2023" name="Mol. Biol. Evol.">
        <title>Third-Generation Sequencing Reveals the Adaptive Role of the Epigenome in Three Deep-Sea Polychaetes.</title>
        <authorList>
            <person name="Perez M."/>
            <person name="Aroh O."/>
            <person name="Sun Y."/>
            <person name="Lan Y."/>
            <person name="Juniper S.K."/>
            <person name="Young C.R."/>
            <person name="Angers B."/>
            <person name="Qian P.Y."/>
        </authorList>
    </citation>
    <scope>NUCLEOTIDE SEQUENCE</scope>
    <source>
        <strain evidence="1">R07B-5</strain>
    </source>
</reference>
<sequence length="224" mass="26270">MANASNIGLDLGRTELEQYRQFTKMYSGTPRRITEKGYSYQVRLIGNRPTTEGIFVRIDERYRNQSTNGGSTFVVTSESYGLLLCPYTDMFNGSYFVWCPPIVLGERKTITVKLQYVDFNAFRIQRLKSLGTVIWEFDIRLDRRPITLKPLNLPKVTSVLKNYMNKQDVVEWYQEEERWMVQLASKERFFTPEISDMCKCVKRMHRLVLVGCYHFSRVHNDSAA</sequence>
<accession>A0AAD9NR46</accession>
<dbReference type="Proteomes" id="UP001209878">
    <property type="component" value="Unassembled WGS sequence"/>
</dbReference>
<dbReference type="EMBL" id="JAODUO010000664">
    <property type="protein sequence ID" value="KAK2176409.1"/>
    <property type="molecule type" value="Genomic_DNA"/>
</dbReference>